<keyword evidence="4 10" id="KW-0762">Sugar transport</keyword>
<evidence type="ECO:0000256" key="3">
    <source>
        <dbReference type="ARBA" id="ARBA00022475"/>
    </source>
</evidence>
<dbReference type="Proteomes" id="UP000325440">
    <property type="component" value="Unassembled WGS sequence"/>
</dbReference>
<evidence type="ECO:0000313" key="11">
    <source>
        <dbReference type="Proteomes" id="UP000325440"/>
    </source>
</evidence>
<dbReference type="InterPro" id="IPR020846">
    <property type="entry name" value="MFS_dom"/>
</dbReference>
<dbReference type="OrthoDB" id="6133115at2759"/>
<keyword evidence="7 8" id="KW-0472">Membrane</keyword>
<dbReference type="EMBL" id="CABPRJ010002368">
    <property type="protein sequence ID" value="VVC43179.1"/>
    <property type="molecule type" value="Genomic_DNA"/>
</dbReference>
<dbReference type="GO" id="GO:0022857">
    <property type="term" value="F:transmembrane transporter activity"/>
    <property type="evidence" value="ECO:0007669"/>
    <property type="project" value="InterPro"/>
</dbReference>
<dbReference type="PANTHER" id="PTHR48021">
    <property type="match status" value="1"/>
</dbReference>
<feature type="transmembrane region" description="Helical" evidence="8">
    <location>
        <begin position="376"/>
        <end position="397"/>
    </location>
</feature>
<feature type="transmembrane region" description="Helical" evidence="8">
    <location>
        <begin position="310"/>
        <end position="330"/>
    </location>
</feature>
<organism evidence="10 11">
    <name type="scientific">Cinara cedri</name>
    <dbReference type="NCBI Taxonomy" id="506608"/>
    <lineage>
        <taxon>Eukaryota</taxon>
        <taxon>Metazoa</taxon>
        <taxon>Ecdysozoa</taxon>
        <taxon>Arthropoda</taxon>
        <taxon>Hexapoda</taxon>
        <taxon>Insecta</taxon>
        <taxon>Pterygota</taxon>
        <taxon>Neoptera</taxon>
        <taxon>Paraneoptera</taxon>
        <taxon>Hemiptera</taxon>
        <taxon>Sternorrhyncha</taxon>
        <taxon>Aphidomorpha</taxon>
        <taxon>Aphidoidea</taxon>
        <taxon>Aphididae</taxon>
        <taxon>Lachninae</taxon>
        <taxon>Cinara</taxon>
    </lineage>
</organism>
<feature type="transmembrane region" description="Helical" evidence="8">
    <location>
        <begin position="12"/>
        <end position="34"/>
    </location>
</feature>
<protein>
    <submittedName>
        <fullName evidence="10">Sugar transporter, conserved site,Major facilitator superfamily domain,Major facilitator, sugar</fullName>
    </submittedName>
</protein>
<feature type="transmembrane region" description="Helical" evidence="8">
    <location>
        <begin position="141"/>
        <end position="159"/>
    </location>
</feature>
<keyword evidence="5 8" id="KW-0812">Transmembrane</keyword>
<comment type="subcellular location">
    <subcellularLocation>
        <location evidence="1">Cell membrane</location>
        <topology evidence="1">Multi-pass membrane protein</topology>
    </subcellularLocation>
</comment>
<feature type="transmembrane region" description="Helical" evidence="8">
    <location>
        <begin position="336"/>
        <end position="364"/>
    </location>
</feature>
<dbReference type="SUPFAM" id="SSF103473">
    <property type="entry name" value="MFS general substrate transporter"/>
    <property type="match status" value="1"/>
</dbReference>
<dbReference type="Pfam" id="PF00083">
    <property type="entry name" value="Sugar_tr"/>
    <property type="match status" value="1"/>
</dbReference>
<evidence type="ECO:0000256" key="6">
    <source>
        <dbReference type="ARBA" id="ARBA00022989"/>
    </source>
</evidence>
<evidence type="ECO:0000256" key="8">
    <source>
        <dbReference type="SAM" id="Phobius"/>
    </source>
</evidence>
<dbReference type="PANTHER" id="PTHR48021:SF1">
    <property type="entry name" value="GH07001P-RELATED"/>
    <property type="match status" value="1"/>
</dbReference>
<proteinExistence type="predicted"/>
<evidence type="ECO:0000313" key="10">
    <source>
        <dbReference type="EMBL" id="VVC43179.1"/>
    </source>
</evidence>
<dbReference type="Gene3D" id="1.20.1250.20">
    <property type="entry name" value="MFS general substrate transporter like domains"/>
    <property type="match status" value="1"/>
</dbReference>
<evidence type="ECO:0000256" key="7">
    <source>
        <dbReference type="ARBA" id="ARBA00023136"/>
    </source>
</evidence>
<sequence>MSFLPIGISKQLFSCFIVSMPLLMAGTTLGWSSPMMEYVANGQSPIPLTAAEESWMVTFIDIGNVLLSIPSGILMDRIGRKMCVFLTVPLTLAGWILILTARQVWCLYVARLLHGGAMAISLIVSPSYVGEMASISIRGSMSLVIEFTYAFGLLLSYIVGWVADYYTLATMGAAIPIITGVLMIWLPESPYYLMMVGEPIGAAKSLRRLRSYDDLAFENELQIIRHSVMEEKCGGQLRDLLNRDRIPLVIVLTLAVIQMACGASVMEAYASSVLTDTGLSPNASTVVFGLFIIVACVPVALTVDRYGRRPLFIVSCVGTFVCHVILTVLLSMDKLAGVGCLVLAGVCGAEFFINLGLIPLVSIVQCEYFPSDTRGLANSVVVFTITLTSTLMLKIYQPVTEAYGKQANFIGYAVVTFFGALFCYFWVPETKGMSFLQIQNDFEKYTWRDQKLDTNNQIDYDRI</sequence>
<feature type="transmembrane region" description="Helical" evidence="8">
    <location>
        <begin position="82"/>
        <end position="101"/>
    </location>
</feature>
<evidence type="ECO:0000256" key="1">
    <source>
        <dbReference type="ARBA" id="ARBA00004651"/>
    </source>
</evidence>
<evidence type="ECO:0000256" key="4">
    <source>
        <dbReference type="ARBA" id="ARBA00022597"/>
    </source>
</evidence>
<feature type="transmembrane region" description="Helical" evidence="8">
    <location>
        <begin position="165"/>
        <end position="186"/>
    </location>
</feature>
<dbReference type="PROSITE" id="PS50850">
    <property type="entry name" value="MFS"/>
    <property type="match status" value="1"/>
</dbReference>
<dbReference type="InterPro" id="IPR005829">
    <property type="entry name" value="Sugar_transporter_CS"/>
</dbReference>
<feature type="transmembrane region" description="Helical" evidence="8">
    <location>
        <begin position="246"/>
        <end position="266"/>
    </location>
</feature>
<keyword evidence="2" id="KW-0813">Transport</keyword>
<accession>A0A5E4NHN7</accession>
<reference evidence="10 11" key="1">
    <citation type="submission" date="2019-08" db="EMBL/GenBank/DDBJ databases">
        <authorList>
            <person name="Alioto T."/>
            <person name="Alioto T."/>
            <person name="Gomez Garrido J."/>
        </authorList>
    </citation>
    <scope>NUCLEOTIDE SEQUENCE [LARGE SCALE GENOMIC DNA]</scope>
</reference>
<dbReference type="PROSITE" id="PS00216">
    <property type="entry name" value="SUGAR_TRANSPORT_1"/>
    <property type="match status" value="2"/>
</dbReference>
<feature type="transmembrane region" description="Helical" evidence="8">
    <location>
        <begin position="286"/>
        <end position="303"/>
    </location>
</feature>
<dbReference type="InterPro" id="IPR005828">
    <property type="entry name" value="MFS_sugar_transport-like"/>
</dbReference>
<dbReference type="InterPro" id="IPR050549">
    <property type="entry name" value="MFS_Trehalose_Transporter"/>
</dbReference>
<gene>
    <name evidence="10" type="ORF">CINCED_3A022842</name>
</gene>
<feature type="transmembrane region" description="Helical" evidence="8">
    <location>
        <begin position="107"/>
        <end position="129"/>
    </location>
</feature>
<dbReference type="AlphaFoldDB" id="A0A5E4NHN7"/>
<evidence type="ECO:0000256" key="5">
    <source>
        <dbReference type="ARBA" id="ARBA00022692"/>
    </source>
</evidence>
<feature type="domain" description="Major facilitator superfamily (MFS) profile" evidence="9">
    <location>
        <begin position="14"/>
        <end position="431"/>
    </location>
</feature>
<dbReference type="InterPro" id="IPR036259">
    <property type="entry name" value="MFS_trans_sf"/>
</dbReference>
<keyword evidence="3" id="KW-1003">Cell membrane</keyword>
<evidence type="ECO:0000256" key="2">
    <source>
        <dbReference type="ARBA" id="ARBA00022448"/>
    </source>
</evidence>
<dbReference type="FunFam" id="1.20.1250.20:FF:000218">
    <property type="entry name" value="facilitated trehalose transporter Tret1"/>
    <property type="match status" value="1"/>
</dbReference>
<dbReference type="GO" id="GO:0005886">
    <property type="term" value="C:plasma membrane"/>
    <property type="evidence" value="ECO:0007669"/>
    <property type="project" value="UniProtKB-SubCell"/>
</dbReference>
<keyword evidence="11" id="KW-1185">Reference proteome</keyword>
<feature type="transmembrane region" description="Helical" evidence="8">
    <location>
        <begin position="409"/>
        <end position="427"/>
    </location>
</feature>
<name>A0A5E4NHN7_9HEMI</name>
<evidence type="ECO:0000259" key="9">
    <source>
        <dbReference type="PROSITE" id="PS50850"/>
    </source>
</evidence>
<keyword evidence="6 8" id="KW-1133">Transmembrane helix</keyword>
<feature type="transmembrane region" description="Helical" evidence="8">
    <location>
        <begin position="54"/>
        <end position="75"/>
    </location>
</feature>